<protein>
    <submittedName>
        <fullName evidence="2">Endonuclease</fullName>
    </submittedName>
</protein>
<keyword evidence="2" id="KW-0540">Nuclease</keyword>
<dbReference type="InterPro" id="IPR005135">
    <property type="entry name" value="Endo/exonuclease/phosphatase"/>
</dbReference>
<keyword evidence="3" id="KW-1185">Reference proteome</keyword>
<dbReference type="InterPro" id="IPR036691">
    <property type="entry name" value="Endo/exonu/phosph_ase_sf"/>
</dbReference>
<proteinExistence type="predicted"/>
<dbReference type="Gene3D" id="3.60.10.10">
    <property type="entry name" value="Endonuclease/exonuclease/phosphatase"/>
    <property type="match status" value="1"/>
</dbReference>
<evidence type="ECO:0000259" key="1">
    <source>
        <dbReference type="Pfam" id="PF19580"/>
    </source>
</evidence>
<gene>
    <name evidence="2" type="ORF">NG800_018580</name>
</gene>
<accession>A0ABU4JMQ4</accession>
<keyword evidence="2" id="KW-0255">Endonuclease</keyword>
<dbReference type="PANTHER" id="PTHR42834:SF1">
    <property type="entry name" value="ENDONUCLEASE_EXONUCLEASE_PHOSPHATASE FAMILY PROTEIN (AFU_ORTHOLOGUE AFUA_3G09210)"/>
    <property type="match status" value="1"/>
</dbReference>
<sequence>MDSELMMFYNVENLFPPDSESDEKPASGFRNWDSYKYSLKIRKLSNVFRFIEEDHGQLPSIIGLAEIGDRLVLEDLINENSLIQNYEIVYQRSQDSRGLSVALLFDQAKYTLVQFNTLKFQMDESLAFDTRDILHAELLFEEKKLHIFVCHLPSKREKDVKKAQRNYIINQLHNTIQDLVEKKEAIILMGDFNENPDAEELQQLLLDDNGDMMLSNPFESLYLNDQFSTYHGKKGLCFDQILYTEDLILEQFNFQTISGEIYSTVRLRNKDRKNSNYPLRTYSGSRYVGGWSDHFPVVVSLSKH</sequence>
<dbReference type="PANTHER" id="PTHR42834">
    <property type="entry name" value="ENDONUCLEASE/EXONUCLEASE/PHOSPHATASE FAMILY PROTEIN (AFU_ORTHOLOGUE AFUA_3G09210)"/>
    <property type="match status" value="1"/>
</dbReference>
<evidence type="ECO:0000313" key="2">
    <source>
        <dbReference type="EMBL" id="MDW8550940.1"/>
    </source>
</evidence>
<name>A0ABU4JMQ4_9FLAO</name>
<feature type="domain" description="Endonuclease/exonuclease/phosphatase" evidence="1">
    <location>
        <begin position="7"/>
        <end position="303"/>
    </location>
</feature>
<dbReference type="Pfam" id="PF19580">
    <property type="entry name" value="Exo_endo_phos_3"/>
    <property type="match status" value="1"/>
</dbReference>
<organism evidence="2 3">
    <name type="scientific">Epilithonimonas ginsengisoli</name>
    <dbReference type="NCBI Taxonomy" id="1245592"/>
    <lineage>
        <taxon>Bacteria</taxon>
        <taxon>Pseudomonadati</taxon>
        <taxon>Bacteroidota</taxon>
        <taxon>Flavobacteriia</taxon>
        <taxon>Flavobacteriales</taxon>
        <taxon>Weeksellaceae</taxon>
        <taxon>Chryseobacterium group</taxon>
        <taxon>Epilithonimonas</taxon>
    </lineage>
</organism>
<evidence type="ECO:0000313" key="3">
    <source>
        <dbReference type="Proteomes" id="UP001204439"/>
    </source>
</evidence>
<dbReference type="SUPFAM" id="SSF56219">
    <property type="entry name" value="DNase I-like"/>
    <property type="match status" value="1"/>
</dbReference>
<dbReference type="GO" id="GO:0004519">
    <property type="term" value="F:endonuclease activity"/>
    <property type="evidence" value="ECO:0007669"/>
    <property type="project" value="UniProtKB-KW"/>
</dbReference>
<dbReference type="RefSeq" id="WP_063971454.1">
    <property type="nucleotide sequence ID" value="NZ_JAMXLT020000052.1"/>
</dbReference>
<dbReference type="EMBL" id="JAMXLT020000052">
    <property type="protein sequence ID" value="MDW8550940.1"/>
    <property type="molecule type" value="Genomic_DNA"/>
</dbReference>
<comment type="caution">
    <text evidence="2">The sequence shown here is derived from an EMBL/GenBank/DDBJ whole genome shotgun (WGS) entry which is preliminary data.</text>
</comment>
<keyword evidence="2" id="KW-0378">Hydrolase</keyword>
<dbReference type="Proteomes" id="UP001204439">
    <property type="component" value="Unassembled WGS sequence"/>
</dbReference>
<reference evidence="2 3" key="1">
    <citation type="submission" date="2023-11" db="EMBL/GenBank/DDBJ databases">
        <title>First isolation, identification, and characterization of non-pathogenic Epilithonimonas ginsengisoli isolated from diseased farmed rainbow trout (Oncorhynchus mykiss) in Chile.</title>
        <authorList>
            <person name="Miranda C.D."/>
            <person name="Irgang R."/>
            <person name="Concha C."/>
            <person name="Rojas R."/>
            <person name="Avendano R."/>
        </authorList>
    </citation>
    <scope>NUCLEOTIDE SEQUENCE [LARGE SCALE GENOMIC DNA]</scope>
    <source>
        <strain evidence="2 3">FP99</strain>
    </source>
</reference>